<gene>
    <name evidence="2" type="ORF">PR048_021096</name>
</gene>
<evidence type="ECO:0000256" key="1">
    <source>
        <dbReference type="SAM" id="MobiDB-lite"/>
    </source>
</evidence>
<organism evidence="2 3">
    <name type="scientific">Dryococelus australis</name>
    <dbReference type="NCBI Taxonomy" id="614101"/>
    <lineage>
        <taxon>Eukaryota</taxon>
        <taxon>Metazoa</taxon>
        <taxon>Ecdysozoa</taxon>
        <taxon>Arthropoda</taxon>
        <taxon>Hexapoda</taxon>
        <taxon>Insecta</taxon>
        <taxon>Pterygota</taxon>
        <taxon>Neoptera</taxon>
        <taxon>Polyneoptera</taxon>
        <taxon>Phasmatodea</taxon>
        <taxon>Verophasmatodea</taxon>
        <taxon>Anareolatae</taxon>
        <taxon>Phasmatidae</taxon>
        <taxon>Eurycanthinae</taxon>
        <taxon>Dryococelus</taxon>
    </lineage>
</organism>
<keyword evidence="3" id="KW-1185">Reference proteome</keyword>
<protein>
    <submittedName>
        <fullName evidence="2">Uncharacterized protein</fullName>
    </submittedName>
</protein>
<reference evidence="2 3" key="1">
    <citation type="submission" date="2023-02" db="EMBL/GenBank/DDBJ databases">
        <title>LHISI_Scaffold_Assembly.</title>
        <authorList>
            <person name="Stuart O.P."/>
            <person name="Cleave R."/>
            <person name="Magrath M.J.L."/>
            <person name="Mikheyev A.S."/>
        </authorList>
    </citation>
    <scope>NUCLEOTIDE SEQUENCE [LARGE SCALE GENOMIC DNA]</scope>
    <source>
        <strain evidence="2">Daus_M_001</strain>
        <tissue evidence="2">Leg muscle</tissue>
    </source>
</reference>
<name>A0ABQ9GX93_9NEOP</name>
<feature type="compositionally biased region" description="Low complexity" evidence="1">
    <location>
        <begin position="71"/>
        <end position="82"/>
    </location>
</feature>
<evidence type="ECO:0000313" key="2">
    <source>
        <dbReference type="EMBL" id="KAJ8876649.1"/>
    </source>
</evidence>
<proteinExistence type="predicted"/>
<comment type="caution">
    <text evidence="2">The sequence shown here is derived from an EMBL/GenBank/DDBJ whole genome shotgun (WGS) entry which is preliminary data.</text>
</comment>
<dbReference type="EMBL" id="JARBHB010000008">
    <property type="protein sequence ID" value="KAJ8876649.1"/>
    <property type="molecule type" value="Genomic_DNA"/>
</dbReference>
<sequence>MFTTWFQEHEPFTKLSGELVSLSCSYVSDDSVNCDQSYEIGIAEIREKFWRFAFAQIGRGKNTSQTEKGESSITGSDSQSSTASQQDIACFGLQVDIYVNDATFVLDGGFLIHYVSWPDNFTHGEIVKSYCE</sequence>
<feature type="region of interest" description="Disordered" evidence="1">
    <location>
        <begin position="60"/>
        <end position="82"/>
    </location>
</feature>
<evidence type="ECO:0000313" key="3">
    <source>
        <dbReference type="Proteomes" id="UP001159363"/>
    </source>
</evidence>
<accession>A0ABQ9GX93</accession>
<dbReference type="Proteomes" id="UP001159363">
    <property type="component" value="Chromosome 7"/>
</dbReference>